<dbReference type="GO" id="GO:0006307">
    <property type="term" value="P:DNA alkylation repair"/>
    <property type="evidence" value="ECO:0007669"/>
    <property type="project" value="UniProtKB-UniRule"/>
</dbReference>
<accession>A0A841EM58</accession>
<comment type="subcellular location">
    <subcellularLocation>
        <location evidence="9">Cytoplasm</location>
    </subcellularLocation>
</comment>
<dbReference type="GO" id="GO:0032259">
    <property type="term" value="P:methylation"/>
    <property type="evidence" value="ECO:0007669"/>
    <property type="project" value="UniProtKB-KW"/>
</dbReference>
<evidence type="ECO:0000256" key="7">
    <source>
        <dbReference type="ARBA" id="ARBA00023204"/>
    </source>
</evidence>
<dbReference type="InterPro" id="IPR008332">
    <property type="entry name" value="MethylG_MeTrfase_N"/>
</dbReference>
<feature type="domain" description="Methylguanine DNA methyltransferase ribonuclease-like" evidence="11">
    <location>
        <begin position="7"/>
        <end position="74"/>
    </location>
</feature>
<dbReference type="GO" id="GO:0003908">
    <property type="term" value="F:methylated-DNA-[protein]-cysteine S-methyltransferase activity"/>
    <property type="evidence" value="ECO:0007669"/>
    <property type="project" value="UniProtKB-UniRule"/>
</dbReference>
<evidence type="ECO:0000256" key="1">
    <source>
        <dbReference type="ARBA" id="ARBA00001286"/>
    </source>
</evidence>
<keyword evidence="7 9" id="KW-0234">DNA repair</keyword>
<organism evidence="12 13">
    <name type="scientific">Arcicella rosea</name>
    <dbReference type="NCBI Taxonomy" id="502909"/>
    <lineage>
        <taxon>Bacteria</taxon>
        <taxon>Pseudomonadati</taxon>
        <taxon>Bacteroidota</taxon>
        <taxon>Cytophagia</taxon>
        <taxon>Cytophagales</taxon>
        <taxon>Flectobacillaceae</taxon>
        <taxon>Arcicella</taxon>
    </lineage>
</organism>
<feature type="domain" description="Methylated-DNA-[protein]-cysteine S-methyltransferase DNA binding" evidence="10">
    <location>
        <begin position="80"/>
        <end position="159"/>
    </location>
</feature>
<dbReference type="Pfam" id="PF01035">
    <property type="entry name" value="DNA_binding_1"/>
    <property type="match status" value="1"/>
</dbReference>
<dbReference type="HAMAP" id="MF_00772">
    <property type="entry name" value="OGT"/>
    <property type="match status" value="1"/>
</dbReference>
<dbReference type="EC" id="2.1.1.63" evidence="9"/>
<sequence length="170" mass="19316">MTIEIFTKYIDSPLGMIEVSATESYLTSILFVETQKKPSPRKEVTANISPIIDEFEQQMKEYFEGTRKDFELAIKHEGTDFQKAVWGKLETIPYGKTISYLELSRRIGNEKAIRAVGTTNGSNKFTIVVPCHRVIGTNGSLVGYGGDLWRKKWLLDHEAKHSGNYQTSMF</sequence>
<dbReference type="RefSeq" id="WP_184134760.1">
    <property type="nucleotide sequence ID" value="NZ_JACHKT010000018.1"/>
</dbReference>
<evidence type="ECO:0000256" key="8">
    <source>
        <dbReference type="ARBA" id="ARBA00049348"/>
    </source>
</evidence>
<evidence type="ECO:0000256" key="4">
    <source>
        <dbReference type="ARBA" id="ARBA00022603"/>
    </source>
</evidence>
<evidence type="ECO:0000259" key="10">
    <source>
        <dbReference type="Pfam" id="PF01035"/>
    </source>
</evidence>
<comment type="catalytic activity">
    <reaction evidence="1 9">
        <text>a 4-O-methyl-thymidine in DNA + L-cysteinyl-[protein] = a thymidine in DNA + S-methyl-L-cysteinyl-[protein]</text>
        <dbReference type="Rhea" id="RHEA:53428"/>
        <dbReference type="Rhea" id="RHEA-COMP:10131"/>
        <dbReference type="Rhea" id="RHEA-COMP:10132"/>
        <dbReference type="Rhea" id="RHEA-COMP:13555"/>
        <dbReference type="Rhea" id="RHEA-COMP:13556"/>
        <dbReference type="ChEBI" id="CHEBI:29950"/>
        <dbReference type="ChEBI" id="CHEBI:82612"/>
        <dbReference type="ChEBI" id="CHEBI:137386"/>
        <dbReference type="ChEBI" id="CHEBI:137387"/>
        <dbReference type="EC" id="2.1.1.63"/>
    </reaction>
</comment>
<comment type="miscellaneous">
    <text evidence="9">This enzyme catalyzes only one turnover and therefore is not strictly catalytic. According to one definition, an enzyme is a biocatalyst that acts repeatedly and over many reaction cycles.</text>
</comment>
<dbReference type="PANTHER" id="PTHR10815">
    <property type="entry name" value="METHYLATED-DNA--PROTEIN-CYSTEINE METHYLTRANSFERASE"/>
    <property type="match status" value="1"/>
</dbReference>
<dbReference type="PROSITE" id="PS00374">
    <property type="entry name" value="MGMT"/>
    <property type="match status" value="1"/>
</dbReference>
<evidence type="ECO:0000256" key="5">
    <source>
        <dbReference type="ARBA" id="ARBA00022679"/>
    </source>
</evidence>
<keyword evidence="4 9" id="KW-0489">Methyltransferase</keyword>
<keyword evidence="13" id="KW-1185">Reference proteome</keyword>
<dbReference type="InterPro" id="IPR001497">
    <property type="entry name" value="MethylDNA_cys_MeTrfase_AS"/>
</dbReference>
<dbReference type="CDD" id="cd06445">
    <property type="entry name" value="ATase"/>
    <property type="match status" value="1"/>
</dbReference>
<keyword evidence="3 9" id="KW-0963">Cytoplasm</keyword>
<dbReference type="GO" id="GO:0005737">
    <property type="term" value="C:cytoplasm"/>
    <property type="evidence" value="ECO:0007669"/>
    <property type="project" value="UniProtKB-SubCell"/>
</dbReference>
<dbReference type="InterPro" id="IPR036217">
    <property type="entry name" value="MethylDNA_cys_MeTrfase_DNAb"/>
</dbReference>
<dbReference type="SUPFAM" id="SSF53155">
    <property type="entry name" value="Methylated DNA-protein cysteine methyltransferase domain"/>
    <property type="match status" value="1"/>
</dbReference>
<keyword evidence="5 9" id="KW-0808">Transferase</keyword>
<evidence type="ECO:0000313" key="12">
    <source>
        <dbReference type="EMBL" id="MBB6004016.1"/>
    </source>
</evidence>
<dbReference type="PANTHER" id="PTHR10815:SF13">
    <property type="entry name" value="METHYLATED-DNA--PROTEIN-CYSTEINE METHYLTRANSFERASE"/>
    <property type="match status" value="1"/>
</dbReference>
<dbReference type="Pfam" id="PF02870">
    <property type="entry name" value="Methyltransf_1N"/>
    <property type="match status" value="1"/>
</dbReference>
<reference evidence="12 13" key="1">
    <citation type="submission" date="2020-08" db="EMBL/GenBank/DDBJ databases">
        <title>Functional genomics of gut bacteria from endangered species of beetles.</title>
        <authorList>
            <person name="Carlos-Shanley C."/>
        </authorList>
    </citation>
    <scope>NUCLEOTIDE SEQUENCE [LARGE SCALE GENOMIC DNA]</scope>
    <source>
        <strain evidence="12 13">S00070</strain>
    </source>
</reference>
<proteinExistence type="inferred from homology"/>
<dbReference type="Proteomes" id="UP000524404">
    <property type="component" value="Unassembled WGS sequence"/>
</dbReference>
<dbReference type="NCBIfam" id="TIGR00589">
    <property type="entry name" value="ogt"/>
    <property type="match status" value="1"/>
</dbReference>
<dbReference type="Gene3D" id="1.10.10.10">
    <property type="entry name" value="Winged helix-like DNA-binding domain superfamily/Winged helix DNA-binding domain"/>
    <property type="match status" value="1"/>
</dbReference>
<dbReference type="InterPro" id="IPR036388">
    <property type="entry name" value="WH-like_DNA-bd_sf"/>
</dbReference>
<dbReference type="InterPro" id="IPR036631">
    <property type="entry name" value="MGMT_N_sf"/>
</dbReference>
<dbReference type="FunFam" id="1.10.10.10:FF:000214">
    <property type="entry name" value="Methylated-DNA--protein-cysteine methyltransferase"/>
    <property type="match status" value="1"/>
</dbReference>
<comment type="caution">
    <text evidence="12">The sequence shown here is derived from an EMBL/GenBank/DDBJ whole genome shotgun (WGS) entry which is preliminary data.</text>
</comment>
<dbReference type="SUPFAM" id="SSF46767">
    <property type="entry name" value="Methylated DNA-protein cysteine methyltransferase, C-terminal domain"/>
    <property type="match status" value="1"/>
</dbReference>
<protein>
    <recommendedName>
        <fullName evidence="9">Methylated-DNA--protein-cysteine methyltransferase</fullName>
        <ecNumber evidence="9">2.1.1.63</ecNumber>
    </recommendedName>
    <alternativeName>
        <fullName evidence="9">6-O-methylguanine-DNA methyltransferase</fullName>
        <shortName evidence="9">MGMT</shortName>
    </alternativeName>
    <alternativeName>
        <fullName evidence="9">O-6-methylguanine-DNA-alkyltransferase</fullName>
    </alternativeName>
</protein>
<evidence type="ECO:0000256" key="3">
    <source>
        <dbReference type="ARBA" id="ARBA00022490"/>
    </source>
</evidence>
<dbReference type="InterPro" id="IPR014048">
    <property type="entry name" value="MethylDNA_cys_MeTrfase_DNA-bd"/>
</dbReference>
<evidence type="ECO:0000256" key="2">
    <source>
        <dbReference type="ARBA" id="ARBA00008711"/>
    </source>
</evidence>
<dbReference type="EMBL" id="JACHKT010000018">
    <property type="protein sequence ID" value="MBB6004016.1"/>
    <property type="molecule type" value="Genomic_DNA"/>
</dbReference>
<keyword evidence="6 9" id="KW-0227">DNA damage</keyword>
<dbReference type="InterPro" id="IPR023546">
    <property type="entry name" value="MGMT"/>
</dbReference>
<name>A0A841EM58_9BACT</name>
<evidence type="ECO:0000259" key="11">
    <source>
        <dbReference type="Pfam" id="PF02870"/>
    </source>
</evidence>
<comment type="catalytic activity">
    <reaction evidence="8 9">
        <text>a 6-O-methyl-2'-deoxyguanosine in DNA + L-cysteinyl-[protein] = S-methyl-L-cysteinyl-[protein] + a 2'-deoxyguanosine in DNA</text>
        <dbReference type="Rhea" id="RHEA:24000"/>
        <dbReference type="Rhea" id="RHEA-COMP:10131"/>
        <dbReference type="Rhea" id="RHEA-COMP:10132"/>
        <dbReference type="Rhea" id="RHEA-COMP:11367"/>
        <dbReference type="Rhea" id="RHEA-COMP:11368"/>
        <dbReference type="ChEBI" id="CHEBI:29950"/>
        <dbReference type="ChEBI" id="CHEBI:82612"/>
        <dbReference type="ChEBI" id="CHEBI:85445"/>
        <dbReference type="ChEBI" id="CHEBI:85448"/>
        <dbReference type="EC" id="2.1.1.63"/>
    </reaction>
</comment>
<dbReference type="AlphaFoldDB" id="A0A841EM58"/>
<gene>
    <name evidence="12" type="ORF">HNP25_002677</name>
</gene>
<evidence type="ECO:0000313" key="13">
    <source>
        <dbReference type="Proteomes" id="UP000524404"/>
    </source>
</evidence>
<comment type="similarity">
    <text evidence="2 9">Belongs to the MGMT family.</text>
</comment>
<feature type="active site" description="Nucleophile; methyl group acceptor" evidence="9">
    <location>
        <position position="131"/>
    </location>
</feature>
<comment type="function">
    <text evidence="9">Involved in the cellular defense against the biological effects of O6-methylguanine (O6-MeG) and O4-methylthymine (O4-MeT) in DNA. Repairs the methylated nucleobase in DNA by stoichiometrically transferring the methyl group to a cysteine residue in the enzyme. This is a suicide reaction: the enzyme is irreversibly inactivated.</text>
</comment>
<evidence type="ECO:0000256" key="6">
    <source>
        <dbReference type="ARBA" id="ARBA00022763"/>
    </source>
</evidence>
<evidence type="ECO:0000256" key="9">
    <source>
        <dbReference type="HAMAP-Rule" id="MF_00772"/>
    </source>
</evidence>
<dbReference type="Gene3D" id="3.30.160.70">
    <property type="entry name" value="Methylated DNA-protein cysteine methyltransferase domain"/>
    <property type="match status" value="1"/>
</dbReference>